<protein>
    <recommendedName>
        <fullName evidence="2">Cell division protein ZapA</fullName>
    </recommendedName>
    <alternativeName>
        <fullName evidence="9">Z ring-associated protein ZapA</fullName>
    </alternativeName>
</protein>
<organism evidence="10">
    <name type="scientific">mine drainage metagenome</name>
    <dbReference type="NCBI Taxonomy" id="410659"/>
    <lineage>
        <taxon>unclassified sequences</taxon>
        <taxon>metagenomes</taxon>
        <taxon>ecological metagenomes</taxon>
    </lineage>
</organism>
<dbReference type="GO" id="GO:0032153">
    <property type="term" value="C:cell division site"/>
    <property type="evidence" value="ECO:0007669"/>
    <property type="project" value="TreeGrafter"/>
</dbReference>
<evidence type="ECO:0000256" key="1">
    <source>
        <dbReference type="ARBA" id="ARBA00004496"/>
    </source>
</evidence>
<dbReference type="GO" id="GO:0030428">
    <property type="term" value="C:cell septum"/>
    <property type="evidence" value="ECO:0007669"/>
    <property type="project" value="TreeGrafter"/>
</dbReference>
<dbReference type="GO" id="GO:0043093">
    <property type="term" value="P:FtsZ-dependent cytokinesis"/>
    <property type="evidence" value="ECO:0007669"/>
    <property type="project" value="TreeGrafter"/>
</dbReference>
<evidence type="ECO:0000256" key="4">
    <source>
        <dbReference type="ARBA" id="ARBA00022618"/>
    </source>
</evidence>
<evidence type="ECO:0000256" key="6">
    <source>
        <dbReference type="ARBA" id="ARBA00023306"/>
    </source>
</evidence>
<comment type="caution">
    <text evidence="10">The sequence shown here is derived from an EMBL/GenBank/DDBJ whole genome shotgun (WGS) entry which is preliminary data.</text>
</comment>
<evidence type="ECO:0000256" key="3">
    <source>
        <dbReference type="ARBA" id="ARBA00022490"/>
    </source>
</evidence>
<dbReference type="GO" id="GO:0000921">
    <property type="term" value="P:septin ring assembly"/>
    <property type="evidence" value="ECO:0007669"/>
    <property type="project" value="TreeGrafter"/>
</dbReference>
<keyword evidence="5" id="KW-0717">Septation</keyword>
<reference evidence="10" key="1">
    <citation type="submission" date="2016-10" db="EMBL/GenBank/DDBJ databases">
        <title>Sequence of Gallionella enrichment culture.</title>
        <authorList>
            <person name="Poehlein A."/>
            <person name="Muehling M."/>
            <person name="Daniel R."/>
        </authorList>
    </citation>
    <scope>NUCLEOTIDE SEQUENCE</scope>
</reference>
<gene>
    <name evidence="10" type="primary">zapA_7</name>
    <name evidence="10" type="ORF">GALL_283340</name>
</gene>
<dbReference type="InterPro" id="IPR036192">
    <property type="entry name" value="Cell_div_ZapA-like_sf"/>
</dbReference>
<dbReference type="PANTHER" id="PTHR34981">
    <property type="entry name" value="CELL DIVISION PROTEIN ZAPA"/>
    <property type="match status" value="1"/>
</dbReference>
<keyword evidence="4 10" id="KW-0132">Cell division</keyword>
<evidence type="ECO:0000256" key="8">
    <source>
        <dbReference type="ARBA" id="ARBA00026068"/>
    </source>
</evidence>
<proteinExistence type="predicted"/>
<accession>A0A1J5R1C4</accession>
<dbReference type="GO" id="GO:0005829">
    <property type="term" value="C:cytosol"/>
    <property type="evidence" value="ECO:0007669"/>
    <property type="project" value="TreeGrafter"/>
</dbReference>
<dbReference type="GO" id="GO:0000917">
    <property type="term" value="P:division septum assembly"/>
    <property type="evidence" value="ECO:0007669"/>
    <property type="project" value="UniProtKB-KW"/>
</dbReference>
<comment type="function">
    <text evidence="7">Activator of cell division through the inhibition of FtsZ GTPase activity, therefore promoting FtsZ assembly into bundles of protofilaments necessary for the formation of the division Z ring. It is recruited early at mid-cell but it is not essential for cell division.</text>
</comment>
<dbReference type="Gene3D" id="3.30.160.880">
    <property type="entry name" value="Cell division protein ZapA protomer, N-terminal domain"/>
    <property type="match status" value="1"/>
</dbReference>
<dbReference type="InterPro" id="IPR007838">
    <property type="entry name" value="Cell_div_ZapA-like"/>
</dbReference>
<dbReference type="Pfam" id="PF05164">
    <property type="entry name" value="ZapA"/>
    <property type="match status" value="1"/>
</dbReference>
<sequence>MSEIKGVDVNIMGRDFTVSCTDEERPGLINAVNFLDKKMRDIRDSGKIIGAERIAIMAALNLSHELLNSKSGNVDIGDFKRRIIKMQDDIDKVCVTK</sequence>
<comment type="subcellular location">
    <subcellularLocation>
        <location evidence="1">Cytoplasm</location>
    </subcellularLocation>
</comment>
<evidence type="ECO:0000256" key="2">
    <source>
        <dbReference type="ARBA" id="ARBA00015195"/>
    </source>
</evidence>
<dbReference type="AlphaFoldDB" id="A0A1J5R1C4"/>
<dbReference type="PANTHER" id="PTHR34981:SF1">
    <property type="entry name" value="CELL DIVISION PROTEIN ZAPA"/>
    <property type="match status" value="1"/>
</dbReference>
<dbReference type="Gene3D" id="1.20.5.50">
    <property type="match status" value="1"/>
</dbReference>
<dbReference type="EMBL" id="MLJW01000316">
    <property type="protein sequence ID" value="OIQ89769.1"/>
    <property type="molecule type" value="Genomic_DNA"/>
</dbReference>
<evidence type="ECO:0000313" key="10">
    <source>
        <dbReference type="EMBL" id="OIQ89769.1"/>
    </source>
</evidence>
<dbReference type="SUPFAM" id="SSF102829">
    <property type="entry name" value="Cell division protein ZapA-like"/>
    <property type="match status" value="1"/>
</dbReference>
<keyword evidence="3" id="KW-0963">Cytoplasm</keyword>
<name>A0A1J5R1C4_9ZZZZ</name>
<keyword evidence="6" id="KW-0131">Cell cycle</keyword>
<evidence type="ECO:0000256" key="5">
    <source>
        <dbReference type="ARBA" id="ARBA00023210"/>
    </source>
</evidence>
<evidence type="ECO:0000256" key="9">
    <source>
        <dbReference type="ARBA" id="ARBA00033158"/>
    </source>
</evidence>
<evidence type="ECO:0000256" key="7">
    <source>
        <dbReference type="ARBA" id="ARBA00024910"/>
    </source>
</evidence>
<comment type="subunit">
    <text evidence="8">Homodimer. Interacts with FtsZ.</text>
</comment>
<dbReference type="InterPro" id="IPR042233">
    <property type="entry name" value="Cell_div_ZapA_N"/>
</dbReference>